<dbReference type="SUPFAM" id="SSF103481">
    <property type="entry name" value="Multidrug resistance efflux transporter EmrE"/>
    <property type="match status" value="2"/>
</dbReference>
<feature type="transmembrane region" description="Helical" evidence="3">
    <location>
        <begin position="183"/>
        <end position="207"/>
    </location>
</feature>
<evidence type="ECO:0000313" key="6">
    <source>
        <dbReference type="Proteomes" id="UP000078290"/>
    </source>
</evidence>
<comment type="subcellular location">
    <subcellularLocation>
        <location evidence="1">Endomembrane system</location>
        <topology evidence="1">Multi-pass membrane protein</topology>
    </subcellularLocation>
</comment>
<feature type="transmembrane region" description="Helical" evidence="3">
    <location>
        <begin position="151"/>
        <end position="171"/>
    </location>
</feature>
<name>A0A1B7KQ51_PARTM</name>
<keyword evidence="3" id="KW-0472">Membrane</keyword>
<dbReference type="OrthoDB" id="9790852at2"/>
<feature type="domain" description="EamA" evidence="4">
    <location>
        <begin position="153"/>
        <end position="283"/>
    </location>
</feature>
<comment type="similarity">
    <text evidence="2">Belongs to the EamA transporter family.</text>
</comment>
<dbReference type="PANTHER" id="PTHR22911">
    <property type="entry name" value="ACYL-MALONYL CONDENSING ENZYME-RELATED"/>
    <property type="match status" value="1"/>
</dbReference>
<feature type="transmembrane region" description="Helical" evidence="3">
    <location>
        <begin position="39"/>
        <end position="58"/>
    </location>
</feature>
<dbReference type="PANTHER" id="PTHR22911:SF76">
    <property type="entry name" value="EAMA DOMAIN-CONTAINING PROTEIN"/>
    <property type="match status" value="1"/>
</dbReference>
<dbReference type="AlphaFoldDB" id="A0A1B7KQ51"/>
<feature type="transmembrane region" description="Helical" evidence="3">
    <location>
        <begin position="270"/>
        <end position="289"/>
    </location>
</feature>
<evidence type="ECO:0000256" key="2">
    <source>
        <dbReference type="ARBA" id="ARBA00007362"/>
    </source>
</evidence>
<reference evidence="6" key="1">
    <citation type="submission" date="2016-05" db="EMBL/GenBank/DDBJ databases">
        <authorList>
            <person name="Wang W."/>
            <person name="Zhu L."/>
        </authorList>
    </citation>
    <scope>NUCLEOTIDE SEQUENCE [LARGE SCALE GENOMIC DNA]</scope>
    <source>
        <strain evidence="6">W-2</strain>
    </source>
</reference>
<accession>A0A1B7KQ51</accession>
<dbReference type="Proteomes" id="UP000078290">
    <property type="component" value="Unassembled WGS sequence"/>
</dbReference>
<evidence type="ECO:0000256" key="1">
    <source>
        <dbReference type="ARBA" id="ARBA00004127"/>
    </source>
</evidence>
<protein>
    <recommendedName>
        <fullName evidence="4">EamA domain-containing protein</fullName>
    </recommendedName>
</protein>
<evidence type="ECO:0000256" key="3">
    <source>
        <dbReference type="SAM" id="Phobius"/>
    </source>
</evidence>
<keyword evidence="3" id="KW-1133">Transmembrane helix</keyword>
<feature type="transmembrane region" description="Helical" evidence="3">
    <location>
        <begin position="100"/>
        <end position="118"/>
    </location>
</feature>
<feature type="transmembrane region" description="Helical" evidence="3">
    <location>
        <begin position="213"/>
        <end position="232"/>
    </location>
</feature>
<keyword evidence="3" id="KW-0812">Transmembrane</keyword>
<feature type="transmembrane region" description="Helical" evidence="3">
    <location>
        <begin position="125"/>
        <end position="145"/>
    </location>
</feature>
<dbReference type="GO" id="GO:0016020">
    <property type="term" value="C:membrane"/>
    <property type="evidence" value="ECO:0007669"/>
    <property type="project" value="InterPro"/>
</dbReference>
<organism evidence="5 6">
    <name type="scientific">Parageobacillus thermoglucosidasius</name>
    <name type="common">Geobacillus thermoglucosidasius</name>
    <dbReference type="NCBI Taxonomy" id="1426"/>
    <lineage>
        <taxon>Bacteria</taxon>
        <taxon>Bacillati</taxon>
        <taxon>Bacillota</taxon>
        <taxon>Bacilli</taxon>
        <taxon>Bacillales</taxon>
        <taxon>Anoxybacillaceae</taxon>
        <taxon>Parageobacillus</taxon>
    </lineage>
</organism>
<feature type="transmembrane region" description="Helical" evidence="3">
    <location>
        <begin position="70"/>
        <end position="88"/>
    </location>
</feature>
<dbReference type="InterPro" id="IPR037185">
    <property type="entry name" value="EmrE-like"/>
</dbReference>
<sequence>MKSTNLLKPYLALFIGALSVSTSAILVKSAHAPASIIAFYRLFFTVLFMTPFFVKVKYIRELQTISQRDWIFSILSGALLAFHFIFWFESLNFTSITSSVVLVTLQPLFSFIGGYVFFKEKLTVGAFFSALLAIGGSVIISWGDFQVSGKALFGDALALFACVMVTGYWLFGQELRKRLSLMTYTYIVYGISTFMLLLYVLVLRFPLFSYRKIDWICFILLAIVPTLLGHSLMNWSVKWVSAATVSMSILFEPVGAAVLAYLLLGEVIQPSQLVGGIFILTGIGTYLWGENRKGSLPIQESS</sequence>
<comment type="caution">
    <text evidence="5">The sequence shown here is derived from an EMBL/GenBank/DDBJ whole genome shotgun (WGS) entry which is preliminary data.</text>
</comment>
<feature type="transmembrane region" description="Helical" evidence="3">
    <location>
        <begin position="239"/>
        <end position="264"/>
    </location>
</feature>
<dbReference type="RefSeq" id="WP_064551994.1">
    <property type="nucleotide sequence ID" value="NZ_LXMA01000034.1"/>
</dbReference>
<dbReference type="InterPro" id="IPR000620">
    <property type="entry name" value="EamA_dom"/>
</dbReference>
<dbReference type="EMBL" id="LXMA01000034">
    <property type="protein sequence ID" value="OAT72202.1"/>
    <property type="molecule type" value="Genomic_DNA"/>
</dbReference>
<proteinExistence type="inferred from homology"/>
<dbReference type="Pfam" id="PF00892">
    <property type="entry name" value="EamA"/>
    <property type="match status" value="2"/>
</dbReference>
<feature type="domain" description="EamA" evidence="4">
    <location>
        <begin position="9"/>
        <end position="141"/>
    </location>
</feature>
<gene>
    <name evidence="5" type="ORF">A7K69_08645</name>
</gene>
<evidence type="ECO:0000313" key="5">
    <source>
        <dbReference type="EMBL" id="OAT72202.1"/>
    </source>
</evidence>
<evidence type="ECO:0000259" key="4">
    <source>
        <dbReference type="Pfam" id="PF00892"/>
    </source>
</evidence>